<reference evidence="2 3" key="1">
    <citation type="submission" date="2021-05" db="EMBL/GenBank/DDBJ databases">
        <title>Bacteria Genome sequencing.</title>
        <authorList>
            <person name="Takabe Y."/>
            <person name="Nakajima Y."/>
            <person name="Suzuki S."/>
            <person name="Shiozaki T."/>
        </authorList>
    </citation>
    <scope>NUCLEOTIDE SEQUENCE [LARGE SCALE GENOMIC DNA]</scope>
    <source>
        <strain evidence="2 3">AI_62</strain>
    </source>
</reference>
<proteinExistence type="predicted"/>
<evidence type="ECO:0000313" key="3">
    <source>
        <dbReference type="Proteomes" id="UP000786693"/>
    </source>
</evidence>
<keyword evidence="3" id="KW-1185">Reference proteome</keyword>
<name>A0ABQ4NR94_9RHOB</name>
<protein>
    <submittedName>
        <fullName evidence="2">Uncharacterized protein</fullName>
    </submittedName>
</protein>
<keyword evidence="1" id="KW-0472">Membrane</keyword>
<feature type="transmembrane region" description="Helical" evidence="1">
    <location>
        <begin position="43"/>
        <end position="63"/>
    </location>
</feature>
<evidence type="ECO:0000256" key="1">
    <source>
        <dbReference type="SAM" id="Phobius"/>
    </source>
</evidence>
<gene>
    <name evidence="2" type="ORF">JANAI62_32200</name>
</gene>
<feature type="transmembrane region" description="Helical" evidence="1">
    <location>
        <begin position="75"/>
        <end position="96"/>
    </location>
</feature>
<keyword evidence="1" id="KW-0812">Transmembrane</keyword>
<dbReference type="EMBL" id="BPFH01000006">
    <property type="protein sequence ID" value="GIT96597.1"/>
    <property type="molecule type" value="Genomic_DNA"/>
</dbReference>
<accession>A0ABQ4NR94</accession>
<sequence length="234" mass="25180">MHPANYTYPLRRVLSFPLLAEAVGIGLFASVALVFAGPDPDPVRVGIGTLYACLGALAALRSVGAGGEARFADRVPAAVGWALWLAGFVTAMRWVGAWEETLASLILTWATFLLAGIILFLTPNRSLTETLTREPCMDGPDLATWRRWQWVPAMAILLLGFASEAQRDSGPDGLTLTAASFLALALMSSRDRLKLAPWRRLLHRGVLATLLGLAVILPEGGLWSLLQIGNSHPI</sequence>
<keyword evidence="1" id="KW-1133">Transmembrane helix</keyword>
<feature type="transmembrane region" description="Helical" evidence="1">
    <location>
        <begin position="12"/>
        <end position="37"/>
    </location>
</feature>
<comment type="caution">
    <text evidence="2">The sequence shown here is derived from an EMBL/GenBank/DDBJ whole genome shotgun (WGS) entry which is preliminary data.</text>
</comment>
<dbReference type="Proteomes" id="UP000786693">
    <property type="component" value="Unassembled WGS sequence"/>
</dbReference>
<feature type="transmembrane region" description="Helical" evidence="1">
    <location>
        <begin position="102"/>
        <end position="122"/>
    </location>
</feature>
<dbReference type="RefSeq" id="WP_220750086.1">
    <property type="nucleotide sequence ID" value="NZ_BPFH01000006.1"/>
</dbReference>
<evidence type="ECO:0000313" key="2">
    <source>
        <dbReference type="EMBL" id="GIT96597.1"/>
    </source>
</evidence>
<organism evidence="2 3">
    <name type="scientific">Jannaschia pagri</name>
    <dbReference type="NCBI Taxonomy" id="2829797"/>
    <lineage>
        <taxon>Bacteria</taxon>
        <taxon>Pseudomonadati</taxon>
        <taxon>Pseudomonadota</taxon>
        <taxon>Alphaproteobacteria</taxon>
        <taxon>Rhodobacterales</taxon>
        <taxon>Roseobacteraceae</taxon>
        <taxon>Jannaschia</taxon>
    </lineage>
</organism>
<feature type="transmembrane region" description="Helical" evidence="1">
    <location>
        <begin position="201"/>
        <end position="226"/>
    </location>
</feature>